<comment type="caution">
    <text evidence="1">The sequence shown here is derived from an EMBL/GenBank/DDBJ whole genome shotgun (WGS) entry which is preliminary data.</text>
</comment>
<evidence type="ECO:0008006" key="3">
    <source>
        <dbReference type="Google" id="ProtNLM"/>
    </source>
</evidence>
<name>A0ABP6U6K5_9ACTN</name>
<organism evidence="1 2">
    <name type="scientific">Streptomyces prasinosporus</name>
    <dbReference type="NCBI Taxonomy" id="68256"/>
    <lineage>
        <taxon>Bacteria</taxon>
        <taxon>Bacillati</taxon>
        <taxon>Actinomycetota</taxon>
        <taxon>Actinomycetes</taxon>
        <taxon>Kitasatosporales</taxon>
        <taxon>Streptomycetaceae</taxon>
        <taxon>Streptomyces</taxon>
        <taxon>Streptomyces albogriseolus group</taxon>
    </lineage>
</organism>
<evidence type="ECO:0000313" key="2">
    <source>
        <dbReference type="Proteomes" id="UP001501455"/>
    </source>
</evidence>
<protein>
    <recommendedName>
        <fullName evidence="3">PIN domain-containing protein</fullName>
    </recommendedName>
</protein>
<keyword evidence="2" id="KW-1185">Reference proteome</keyword>
<proteinExistence type="predicted"/>
<gene>
    <name evidence="1" type="ORF">GCM10019016_103020</name>
</gene>
<dbReference type="EMBL" id="BAAAXF010000074">
    <property type="protein sequence ID" value="GAA3503192.1"/>
    <property type="molecule type" value="Genomic_DNA"/>
</dbReference>
<sequence>MIRLRIVRGGQALIVLDTSVLRACGLDSSSADLLRTIPHGGVERVSAPWMVMEELVAQKAVKYRQKYDAAVAAVRAYESLTPWDRSIPMGACDLTRLRSYWRTRYSTLVEETADKRARLAGGRVPGGQCPCSLQGDGGFHALKTGGPRCRCLVVRHRVRAQAPRRDGLLRLREHEGLR</sequence>
<accession>A0ABP6U6K5</accession>
<dbReference type="Proteomes" id="UP001501455">
    <property type="component" value="Unassembled WGS sequence"/>
</dbReference>
<reference evidence="2" key="1">
    <citation type="journal article" date="2019" name="Int. J. Syst. Evol. Microbiol.">
        <title>The Global Catalogue of Microorganisms (GCM) 10K type strain sequencing project: providing services to taxonomists for standard genome sequencing and annotation.</title>
        <authorList>
            <consortium name="The Broad Institute Genomics Platform"/>
            <consortium name="The Broad Institute Genome Sequencing Center for Infectious Disease"/>
            <person name="Wu L."/>
            <person name="Ma J."/>
        </authorList>
    </citation>
    <scope>NUCLEOTIDE SEQUENCE [LARGE SCALE GENOMIC DNA]</scope>
    <source>
        <strain evidence="2">JCM 4816</strain>
    </source>
</reference>
<evidence type="ECO:0000313" key="1">
    <source>
        <dbReference type="EMBL" id="GAA3503192.1"/>
    </source>
</evidence>